<accession>A0ABW0P8H6</accession>
<proteinExistence type="predicted"/>
<name>A0ABW0P8H6_9HYPH</name>
<feature type="region of interest" description="Disordered" evidence="1">
    <location>
        <begin position="44"/>
        <end position="94"/>
    </location>
</feature>
<organism evidence="2 3">
    <name type="scientific">Bosea massiliensis</name>
    <dbReference type="NCBI Taxonomy" id="151419"/>
    <lineage>
        <taxon>Bacteria</taxon>
        <taxon>Pseudomonadati</taxon>
        <taxon>Pseudomonadota</taxon>
        <taxon>Alphaproteobacteria</taxon>
        <taxon>Hyphomicrobiales</taxon>
        <taxon>Boseaceae</taxon>
        <taxon>Bosea</taxon>
    </lineage>
</organism>
<keyword evidence="3" id="KW-1185">Reference proteome</keyword>
<evidence type="ECO:0000313" key="3">
    <source>
        <dbReference type="Proteomes" id="UP001596060"/>
    </source>
</evidence>
<protein>
    <submittedName>
        <fullName evidence="2">Uncharacterized protein</fullName>
    </submittedName>
</protein>
<evidence type="ECO:0000256" key="1">
    <source>
        <dbReference type="SAM" id="MobiDB-lite"/>
    </source>
</evidence>
<comment type="caution">
    <text evidence="2">The sequence shown here is derived from an EMBL/GenBank/DDBJ whole genome shotgun (WGS) entry which is preliminary data.</text>
</comment>
<evidence type="ECO:0000313" key="2">
    <source>
        <dbReference type="EMBL" id="MFC5508949.1"/>
    </source>
</evidence>
<reference evidence="3" key="1">
    <citation type="journal article" date="2019" name="Int. J. Syst. Evol. Microbiol.">
        <title>The Global Catalogue of Microorganisms (GCM) 10K type strain sequencing project: providing services to taxonomists for standard genome sequencing and annotation.</title>
        <authorList>
            <consortium name="The Broad Institute Genomics Platform"/>
            <consortium name="The Broad Institute Genome Sequencing Center for Infectious Disease"/>
            <person name="Wu L."/>
            <person name="Ma J."/>
        </authorList>
    </citation>
    <scope>NUCLEOTIDE SEQUENCE [LARGE SCALE GENOMIC DNA]</scope>
    <source>
        <strain evidence="3">CCUG 43117</strain>
    </source>
</reference>
<feature type="compositionally biased region" description="Gly residues" evidence="1">
    <location>
        <begin position="54"/>
        <end position="70"/>
    </location>
</feature>
<gene>
    <name evidence="2" type="ORF">ACFPN9_27330</name>
</gene>
<dbReference type="RefSeq" id="WP_066723894.1">
    <property type="nucleotide sequence ID" value="NZ_JBHSLU010000127.1"/>
</dbReference>
<dbReference type="EMBL" id="JBHSLU010000127">
    <property type="protein sequence ID" value="MFC5508949.1"/>
    <property type="molecule type" value="Genomic_DNA"/>
</dbReference>
<dbReference type="Proteomes" id="UP001596060">
    <property type="component" value="Unassembled WGS sequence"/>
</dbReference>
<sequence>MSIHPSASFRPAEAAGITRLRRSLIRLQDETRLLRRDLLRRRYDPSQPRVPAGSSGGGQWTSDAGGGGGSHSPMPGFGPEGGLAEAGPGDGFVVDETGEETWAFYEESRDEAGDVAERAIVNRDGSTIHSEYAASRQAGFDERHTVTTSEGDKVTFETIERTQTMRIGGPDGEIVGRTVWTPGGPEPDATIQPAFAPLAVAPALIIGGAILFNWQSSQNGDGQQAVTAFEANEYRPSSPNLLDLRFAGRVSQEEAEAACKCLPDLQVRLDDVVARAGSVKDYPFGCSLRDLCSPASQRADRRDGPRGLAC</sequence>
<feature type="compositionally biased region" description="Low complexity" evidence="1">
    <location>
        <begin position="71"/>
        <end position="87"/>
    </location>
</feature>